<evidence type="ECO:0000256" key="2">
    <source>
        <dbReference type="SAM" id="Phobius"/>
    </source>
</evidence>
<proteinExistence type="predicted"/>
<feature type="transmembrane region" description="Helical" evidence="2">
    <location>
        <begin position="97"/>
        <end position="120"/>
    </location>
</feature>
<dbReference type="CDD" id="cd20746">
    <property type="entry name" value="FIX_Ntox15_NUC_DUF4112_RhsA-like"/>
    <property type="match status" value="1"/>
</dbReference>
<keyword evidence="2" id="KW-0812">Transmembrane</keyword>
<name>A0A1N6MAQ0_9VIBR</name>
<organism evidence="3 4">
    <name type="scientific">Vibrio spartinae</name>
    <dbReference type="NCBI Taxonomy" id="1918945"/>
    <lineage>
        <taxon>Bacteria</taxon>
        <taxon>Pseudomonadati</taxon>
        <taxon>Pseudomonadota</taxon>
        <taxon>Gammaproteobacteria</taxon>
        <taxon>Vibrionales</taxon>
        <taxon>Vibrionaceae</taxon>
        <taxon>Vibrio</taxon>
    </lineage>
</organism>
<feature type="region of interest" description="Disordered" evidence="1">
    <location>
        <begin position="325"/>
        <end position="346"/>
    </location>
</feature>
<dbReference type="Proteomes" id="UP000184774">
    <property type="component" value="Unassembled WGS sequence"/>
</dbReference>
<keyword evidence="2" id="KW-1133">Transmembrane helix</keyword>
<dbReference type="AlphaFoldDB" id="A0A1N6MAQ0"/>
<sequence length="444" mass="49311">MWGNDVYEWLYDNLEDAYTAGEDYIKQKAQEAKDAVMGPVQWIWETLQGDFNADMSTGQIAANTALGLIPVVDQILDCRDLVANCKNIKEDKSNKGAWIALCLTLIGLFPTLGSAAKGILKIFFLFLRKAGGDVARVIRPAMKPVLSFLADPKVQKILGQKQAGEVLTKVADQLKELSSMVTKSKLLALFDEAADALKGVVNKVKAVAPANVCRMLDDFVETVVEIRGKADEMIGVVLEPVQKLLDDLEKHLKLQIDELNNSHLAPAGGVVVHQLDDSVVAIQPRIIKATNKEKGIFGEIISDTFMENRQFKNMLPEDRRVRKMTDKPRGRGIDGIYENTNPPPPFVVTETKYRTDTGKYIDDDGVAKDSVLSKTRGSSGFPAAKQMSDEWIEPRIRAELNPRKAEEVIDSEYERWLMIVDDSGHVINVTKLDDKANSVEEVIL</sequence>
<dbReference type="RefSeq" id="WP_074374966.1">
    <property type="nucleotide sequence ID" value="NZ_AP024907.1"/>
</dbReference>
<dbReference type="EMBL" id="FSSB01000031">
    <property type="protein sequence ID" value="SIO96529.1"/>
    <property type="molecule type" value="Genomic_DNA"/>
</dbReference>
<reference evidence="3 4" key="1">
    <citation type="submission" date="2016-12" db="EMBL/GenBank/DDBJ databases">
        <authorList>
            <person name="Song W.-J."/>
            <person name="Kurnit D.M."/>
        </authorList>
    </citation>
    <scope>NUCLEOTIDE SEQUENCE [LARGE SCALE GENOMIC DNA]</scope>
    <source>
        <strain evidence="3 4">CECT 9026</strain>
    </source>
</reference>
<dbReference type="OrthoDB" id="272411at2"/>
<keyword evidence="2" id="KW-0472">Membrane</keyword>
<evidence type="ECO:0000256" key="1">
    <source>
        <dbReference type="SAM" id="MobiDB-lite"/>
    </source>
</evidence>
<gene>
    <name evidence="3" type="ORF">VSP9026_04332</name>
</gene>
<protein>
    <submittedName>
        <fullName evidence="3">Uncharacterized protein</fullName>
    </submittedName>
</protein>
<accession>A0A1N6MAQ0</accession>
<evidence type="ECO:0000313" key="3">
    <source>
        <dbReference type="EMBL" id="SIO96529.1"/>
    </source>
</evidence>
<evidence type="ECO:0000313" key="4">
    <source>
        <dbReference type="Proteomes" id="UP000184774"/>
    </source>
</evidence>
<dbReference type="InterPro" id="IPR049802">
    <property type="entry name" value="RhsC-like_FIX"/>
</dbReference>